<gene>
    <name evidence="2" type="ORF">AVDCRST_MAG60-1936</name>
</gene>
<dbReference type="AlphaFoldDB" id="A0A6J4NZC1"/>
<reference evidence="2" key="1">
    <citation type="submission" date="2020-02" db="EMBL/GenBank/DDBJ databases">
        <authorList>
            <person name="Meier V. D."/>
        </authorList>
    </citation>
    <scope>NUCLEOTIDE SEQUENCE</scope>
    <source>
        <strain evidence="2">AVDCRST_MAG60</strain>
    </source>
</reference>
<dbReference type="PANTHER" id="PTHR35525:SF3">
    <property type="entry name" value="BLL6575 PROTEIN"/>
    <property type="match status" value="1"/>
</dbReference>
<organism evidence="2">
    <name type="scientific">uncultured Nocardioides sp</name>
    <dbReference type="NCBI Taxonomy" id="198441"/>
    <lineage>
        <taxon>Bacteria</taxon>
        <taxon>Bacillati</taxon>
        <taxon>Actinomycetota</taxon>
        <taxon>Actinomycetes</taxon>
        <taxon>Propionibacteriales</taxon>
        <taxon>Nocardioidaceae</taxon>
        <taxon>Nocardioides</taxon>
        <taxon>environmental samples</taxon>
    </lineage>
</organism>
<dbReference type="Pfam" id="PF11706">
    <property type="entry name" value="zf-CGNR"/>
    <property type="match status" value="1"/>
</dbReference>
<evidence type="ECO:0000259" key="1">
    <source>
        <dbReference type="Pfam" id="PF11706"/>
    </source>
</evidence>
<dbReference type="InterPro" id="IPR010852">
    <property type="entry name" value="ABATE"/>
</dbReference>
<dbReference type="InterPro" id="IPR023286">
    <property type="entry name" value="ABATE_dom_sf"/>
</dbReference>
<dbReference type="PANTHER" id="PTHR35525">
    <property type="entry name" value="BLL6575 PROTEIN"/>
    <property type="match status" value="1"/>
</dbReference>
<dbReference type="Pfam" id="PF07336">
    <property type="entry name" value="ABATE"/>
    <property type="match status" value="1"/>
</dbReference>
<feature type="domain" description="Zinc finger CGNR" evidence="1">
    <location>
        <begin position="133"/>
        <end position="175"/>
    </location>
</feature>
<proteinExistence type="predicted"/>
<name>A0A6J4NZC1_9ACTN</name>
<sequence>MVFTHDTAASLQAAVALVNSAAEPDTLTTVEALAEFYAEHEYSGGHHRDEVELEAVRSVRAALRELLTADRDTAVGLVNAILAEAQAVPRLVRHDRLDWHVHAIDDAAPLAERVLVETAMAMIDVIRADELNRLAICAADECDGLVFDLSRNRSRRYCSTACGNREAVAAYRARQRG</sequence>
<accession>A0A6J4NZC1</accession>
<dbReference type="InterPro" id="IPR021005">
    <property type="entry name" value="Znf_CGNR"/>
</dbReference>
<dbReference type="Gene3D" id="1.10.3300.10">
    <property type="entry name" value="Jann2411-like domain"/>
    <property type="match status" value="1"/>
</dbReference>
<evidence type="ECO:0000313" key="2">
    <source>
        <dbReference type="EMBL" id="CAA9398144.1"/>
    </source>
</evidence>
<dbReference type="EMBL" id="CADCUN010000206">
    <property type="protein sequence ID" value="CAA9398144.1"/>
    <property type="molecule type" value="Genomic_DNA"/>
</dbReference>
<protein>
    <recommendedName>
        <fullName evidence="1">Zinc finger CGNR domain-containing protein</fullName>
    </recommendedName>
</protein>
<dbReference type="SUPFAM" id="SSF160904">
    <property type="entry name" value="Jann2411-like"/>
    <property type="match status" value="1"/>
</dbReference>